<reference evidence="2" key="1">
    <citation type="submission" date="2022-01" db="EMBL/GenBank/DDBJ databases">
        <title>Genome Sequence Resource for Two Populations of Ditylenchus destructor, the Migratory Endoparasitic Phytonematode.</title>
        <authorList>
            <person name="Zhang H."/>
            <person name="Lin R."/>
            <person name="Xie B."/>
        </authorList>
    </citation>
    <scope>NUCLEOTIDE SEQUENCE</scope>
    <source>
        <strain evidence="2">BazhouSP</strain>
    </source>
</reference>
<evidence type="ECO:0000313" key="2">
    <source>
        <dbReference type="EMBL" id="KAI1696838.1"/>
    </source>
</evidence>
<organism evidence="2 3">
    <name type="scientific">Ditylenchus destructor</name>
    <dbReference type="NCBI Taxonomy" id="166010"/>
    <lineage>
        <taxon>Eukaryota</taxon>
        <taxon>Metazoa</taxon>
        <taxon>Ecdysozoa</taxon>
        <taxon>Nematoda</taxon>
        <taxon>Chromadorea</taxon>
        <taxon>Rhabditida</taxon>
        <taxon>Tylenchina</taxon>
        <taxon>Tylenchomorpha</taxon>
        <taxon>Sphaerularioidea</taxon>
        <taxon>Anguinidae</taxon>
        <taxon>Anguininae</taxon>
        <taxon>Ditylenchus</taxon>
    </lineage>
</organism>
<keyword evidence="3" id="KW-1185">Reference proteome</keyword>
<evidence type="ECO:0000256" key="1">
    <source>
        <dbReference type="SAM" id="MobiDB-lite"/>
    </source>
</evidence>
<evidence type="ECO:0000313" key="3">
    <source>
        <dbReference type="Proteomes" id="UP001201812"/>
    </source>
</evidence>
<dbReference type="Proteomes" id="UP001201812">
    <property type="component" value="Unassembled WGS sequence"/>
</dbReference>
<dbReference type="AlphaFoldDB" id="A0AAD4QSL6"/>
<name>A0AAD4QSL6_9BILA</name>
<feature type="compositionally biased region" description="Basic and acidic residues" evidence="1">
    <location>
        <begin position="77"/>
        <end position="100"/>
    </location>
</feature>
<accession>A0AAD4QSL6</accession>
<dbReference type="EMBL" id="JAKKPZ010000304">
    <property type="protein sequence ID" value="KAI1696838.1"/>
    <property type="molecule type" value="Genomic_DNA"/>
</dbReference>
<feature type="region of interest" description="Disordered" evidence="1">
    <location>
        <begin position="1"/>
        <end position="107"/>
    </location>
</feature>
<sequence>MPPKRFKPQVPMETRSRAKAKNNAEIQPEVDAKRIRKDSRPIPVEYGSALRNDYKGEVPAKPQNLYGEGPCNPPARGKADVPHDKSYVGEGPSKKDKDKGPPLSTVTPWWVASRAGCSPNSQQAGNTDKSTCLLGSSQTACAAAFCMGRVA</sequence>
<gene>
    <name evidence="2" type="ORF">DdX_18844</name>
</gene>
<proteinExistence type="predicted"/>
<protein>
    <submittedName>
        <fullName evidence="2">Uncharacterized protein</fullName>
    </submittedName>
</protein>
<comment type="caution">
    <text evidence="2">The sequence shown here is derived from an EMBL/GenBank/DDBJ whole genome shotgun (WGS) entry which is preliminary data.</text>
</comment>